<keyword evidence="4" id="KW-1185">Reference proteome</keyword>
<dbReference type="EMBL" id="CP063767">
    <property type="protein sequence ID" value="QOY60664.1"/>
    <property type="molecule type" value="Genomic_DNA"/>
</dbReference>
<feature type="domain" description="Methyltransferase" evidence="2">
    <location>
        <begin position="47"/>
        <end position="142"/>
    </location>
</feature>
<keyword evidence="1 3" id="KW-0808">Transferase</keyword>
<dbReference type="RefSeq" id="WP_194371326.1">
    <property type="nucleotide sequence ID" value="NZ_CP063767.1"/>
</dbReference>
<dbReference type="GO" id="GO:0032259">
    <property type="term" value="P:methylation"/>
    <property type="evidence" value="ECO:0007669"/>
    <property type="project" value="UniProtKB-KW"/>
</dbReference>
<evidence type="ECO:0000313" key="3">
    <source>
        <dbReference type="EMBL" id="QOY60664.1"/>
    </source>
</evidence>
<evidence type="ECO:0000259" key="2">
    <source>
        <dbReference type="Pfam" id="PF13649"/>
    </source>
</evidence>
<dbReference type="InterPro" id="IPR050447">
    <property type="entry name" value="Erg6_SMT_methyltransf"/>
</dbReference>
<evidence type="ECO:0000256" key="1">
    <source>
        <dbReference type="ARBA" id="ARBA00022679"/>
    </source>
</evidence>
<dbReference type="GO" id="GO:0003838">
    <property type="term" value="F:sterol 24-C-methyltransferase activity"/>
    <property type="evidence" value="ECO:0007669"/>
    <property type="project" value="TreeGrafter"/>
</dbReference>
<gene>
    <name evidence="3" type="ORF">INP52_00060</name>
</gene>
<dbReference type="PANTHER" id="PTHR44068">
    <property type="entry name" value="ZGC:194242"/>
    <property type="match status" value="1"/>
</dbReference>
<dbReference type="AlphaFoldDB" id="A0A7S7RUV1"/>
<dbReference type="InterPro" id="IPR041698">
    <property type="entry name" value="Methyltransf_25"/>
</dbReference>
<keyword evidence="3" id="KW-0489">Methyltransferase</keyword>
<dbReference type="PANTHER" id="PTHR44068:SF1">
    <property type="entry name" value="HYPOTHETICAL LOC100005854"/>
    <property type="match status" value="1"/>
</dbReference>
<dbReference type="Pfam" id="PF13649">
    <property type="entry name" value="Methyltransf_25"/>
    <property type="match status" value="1"/>
</dbReference>
<dbReference type="CDD" id="cd02440">
    <property type="entry name" value="AdoMet_MTases"/>
    <property type="match status" value="1"/>
</dbReference>
<dbReference type="GO" id="GO:0016126">
    <property type="term" value="P:sterol biosynthetic process"/>
    <property type="evidence" value="ECO:0007669"/>
    <property type="project" value="TreeGrafter"/>
</dbReference>
<dbReference type="KEGG" id="tio:INP52_00060"/>
<protein>
    <submittedName>
        <fullName evidence="3">Class I SAM-dependent methyltransferase</fullName>
    </submittedName>
</protein>
<reference evidence="3 4" key="1">
    <citation type="submission" date="2020-10" db="EMBL/GenBank/DDBJ databases">
        <title>Olsenella immobilis sp.nov., isolated from the mud in a fermentation cellar used for the production of Chinese strong-flavoured liquor.</title>
        <authorList>
            <person name="Lu L."/>
        </authorList>
    </citation>
    <scope>NUCLEOTIDE SEQUENCE [LARGE SCALE GENOMIC DNA]</scope>
    <source>
        <strain evidence="3 4">LZLJ-2</strain>
    </source>
</reference>
<evidence type="ECO:0000313" key="4">
    <source>
        <dbReference type="Proteomes" id="UP000593735"/>
    </source>
</evidence>
<accession>A0A7S7RUV1</accession>
<dbReference type="InterPro" id="IPR029063">
    <property type="entry name" value="SAM-dependent_MTases_sf"/>
</dbReference>
<proteinExistence type="predicted"/>
<dbReference type="Gene3D" id="3.40.50.150">
    <property type="entry name" value="Vaccinia Virus protein VP39"/>
    <property type="match status" value="1"/>
</dbReference>
<dbReference type="SUPFAM" id="SSF53335">
    <property type="entry name" value="S-adenosyl-L-methionine-dependent methyltransferases"/>
    <property type="match status" value="1"/>
</dbReference>
<dbReference type="Proteomes" id="UP000593735">
    <property type="component" value="Chromosome"/>
</dbReference>
<name>A0A7S7RUV1_9ACTN</name>
<sequence length="203" mass="22421">MANRIFQNTRKPVGTLGRMMLKGMNTGHAPLASWGFSYLDLRPGSHILDVGCGGGANIAKMLADVPQSTADGLDYSDESVAYSKKTNAAHLGPRCTIRQGDVACLPYPDHVLDYVTAFEIIYFWPDLDTAFAEISRALKPEGELFICCEEDDPSDTTWTDRIEGMTVYAAHDLEGRLLRQGYQSVQIHHHAEKGWMCLTAVNP</sequence>
<organism evidence="3 4">
    <name type="scientific">Thermophilibacter immobilis</name>
    <dbReference type="NCBI Taxonomy" id="2779519"/>
    <lineage>
        <taxon>Bacteria</taxon>
        <taxon>Bacillati</taxon>
        <taxon>Actinomycetota</taxon>
        <taxon>Coriobacteriia</taxon>
        <taxon>Coriobacteriales</taxon>
        <taxon>Atopobiaceae</taxon>
        <taxon>Thermophilibacter</taxon>
    </lineage>
</organism>